<proteinExistence type="predicted"/>
<dbReference type="PIRSF" id="PIRSF021700">
    <property type="entry name" value="3_dmu_93_MTrfase"/>
    <property type="match status" value="1"/>
</dbReference>
<sequence>MAHLAPIQPCLWFDGDAREAMEYYVGVFPDSAIRSIEEYPDEAIDPHFAGMRGKVLNGSFTLDGVDFVCLDGGPLFRFTEAISFVVTCGDQDEIDRYWAALSHVPEAEQCGWCKDRFGLSWQIVPRRMAELLSGPAVIQVMMRQKKIIIAELEAAGR</sequence>
<dbReference type="PANTHER" id="PTHR33990:SF2">
    <property type="entry name" value="PHNB-LIKE DOMAIN-CONTAINING PROTEIN"/>
    <property type="match status" value="1"/>
</dbReference>
<comment type="caution">
    <text evidence="2">The sequence shown here is derived from an EMBL/GenBank/DDBJ whole genome shotgun (WGS) entry which is preliminary data.</text>
</comment>
<dbReference type="SUPFAM" id="SSF54593">
    <property type="entry name" value="Glyoxalase/Bleomycin resistance protein/Dihydroxybiphenyl dioxygenase"/>
    <property type="match status" value="1"/>
</dbReference>
<evidence type="ECO:0000313" key="3">
    <source>
        <dbReference type="Proteomes" id="UP001501645"/>
    </source>
</evidence>
<reference evidence="3" key="1">
    <citation type="journal article" date="2019" name="Int. J. Syst. Evol. Microbiol.">
        <title>The Global Catalogue of Microorganisms (GCM) 10K type strain sequencing project: providing services to taxonomists for standard genome sequencing and annotation.</title>
        <authorList>
            <consortium name="The Broad Institute Genomics Platform"/>
            <consortium name="The Broad Institute Genome Sequencing Center for Infectious Disease"/>
            <person name="Wu L."/>
            <person name="Ma J."/>
        </authorList>
    </citation>
    <scope>NUCLEOTIDE SEQUENCE [LARGE SCALE GENOMIC DNA]</scope>
    <source>
        <strain evidence="3">JCM 18537</strain>
    </source>
</reference>
<name>A0ABP9A2P2_9MICO</name>
<dbReference type="EMBL" id="BAABKO010000002">
    <property type="protein sequence ID" value="GAA4771702.1"/>
    <property type="molecule type" value="Genomic_DNA"/>
</dbReference>
<accession>A0ABP9A2P2</accession>
<organism evidence="2 3">
    <name type="scientific">Microbacterium gilvum</name>
    <dbReference type="NCBI Taxonomy" id="1336204"/>
    <lineage>
        <taxon>Bacteria</taxon>
        <taxon>Bacillati</taxon>
        <taxon>Actinomycetota</taxon>
        <taxon>Actinomycetes</taxon>
        <taxon>Micrococcales</taxon>
        <taxon>Microbacteriaceae</taxon>
        <taxon>Microbacterium</taxon>
    </lineage>
</organism>
<dbReference type="CDD" id="cd06588">
    <property type="entry name" value="PhnB_like"/>
    <property type="match status" value="1"/>
</dbReference>
<dbReference type="Proteomes" id="UP001501645">
    <property type="component" value="Unassembled WGS sequence"/>
</dbReference>
<dbReference type="PANTHER" id="PTHR33990">
    <property type="entry name" value="PROTEIN YJDN-RELATED"/>
    <property type="match status" value="1"/>
</dbReference>
<protein>
    <submittedName>
        <fullName evidence="2">VOC family protein</fullName>
    </submittedName>
</protein>
<dbReference type="Pfam" id="PF06983">
    <property type="entry name" value="3-dmu-9_3-mt"/>
    <property type="match status" value="1"/>
</dbReference>
<dbReference type="InterPro" id="IPR029068">
    <property type="entry name" value="Glyas_Bleomycin-R_OHBP_Dase"/>
</dbReference>
<dbReference type="InterPro" id="IPR028973">
    <property type="entry name" value="PhnB-like"/>
</dbReference>
<keyword evidence="3" id="KW-1185">Reference proteome</keyword>
<evidence type="ECO:0000313" key="2">
    <source>
        <dbReference type="EMBL" id="GAA4771702.1"/>
    </source>
</evidence>
<dbReference type="RefSeq" id="WP_345437607.1">
    <property type="nucleotide sequence ID" value="NZ_BAABKO010000002.1"/>
</dbReference>
<evidence type="ECO:0000259" key="1">
    <source>
        <dbReference type="Pfam" id="PF06983"/>
    </source>
</evidence>
<feature type="domain" description="PhnB-like" evidence="1">
    <location>
        <begin position="7"/>
        <end position="124"/>
    </location>
</feature>
<gene>
    <name evidence="2" type="ORF">GCM10023351_14750</name>
</gene>
<dbReference type="InterPro" id="IPR009725">
    <property type="entry name" value="3_dmu_93_MTrfase"/>
</dbReference>
<dbReference type="Gene3D" id="3.10.180.10">
    <property type="entry name" value="2,3-Dihydroxybiphenyl 1,2-Dioxygenase, domain 1"/>
    <property type="match status" value="1"/>
</dbReference>